<gene>
    <name evidence="2" type="ORF">ACFQMA_21590</name>
</gene>
<keyword evidence="3" id="KW-1185">Reference proteome</keyword>
<dbReference type="AlphaFoldDB" id="A0ABD5Y4W0"/>
<comment type="caution">
    <text evidence="2">The sequence shown here is derived from an EMBL/GenBank/DDBJ whole genome shotgun (WGS) entry which is preliminary data.</text>
</comment>
<keyword evidence="1" id="KW-1133">Transmembrane helix</keyword>
<dbReference type="EMBL" id="JBHTAS010000001">
    <property type="protein sequence ID" value="MFC7142418.1"/>
    <property type="molecule type" value="Genomic_DNA"/>
</dbReference>
<evidence type="ECO:0000313" key="2">
    <source>
        <dbReference type="EMBL" id="MFC7142418.1"/>
    </source>
</evidence>
<evidence type="ECO:0000256" key="1">
    <source>
        <dbReference type="SAM" id="Phobius"/>
    </source>
</evidence>
<keyword evidence="1" id="KW-0812">Transmembrane</keyword>
<proteinExistence type="predicted"/>
<feature type="transmembrane region" description="Helical" evidence="1">
    <location>
        <begin position="32"/>
        <end position="53"/>
    </location>
</feature>
<keyword evidence="1" id="KW-0472">Membrane</keyword>
<reference evidence="2 3" key="1">
    <citation type="journal article" date="2019" name="Int. J. Syst. Evol. Microbiol.">
        <title>The Global Catalogue of Microorganisms (GCM) 10K type strain sequencing project: providing services to taxonomists for standard genome sequencing and annotation.</title>
        <authorList>
            <consortium name="The Broad Institute Genomics Platform"/>
            <consortium name="The Broad Institute Genome Sequencing Center for Infectious Disease"/>
            <person name="Wu L."/>
            <person name="Ma J."/>
        </authorList>
    </citation>
    <scope>NUCLEOTIDE SEQUENCE [LARGE SCALE GENOMIC DNA]</scope>
    <source>
        <strain evidence="2 3">XZYJT29</strain>
    </source>
</reference>
<dbReference type="PROSITE" id="PS50890">
    <property type="entry name" value="PUA"/>
    <property type="match status" value="1"/>
</dbReference>
<organism evidence="2 3">
    <name type="scientific">Halosimplex aquaticum</name>
    <dbReference type="NCBI Taxonomy" id="3026162"/>
    <lineage>
        <taxon>Archaea</taxon>
        <taxon>Methanobacteriati</taxon>
        <taxon>Methanobacteriota</taxon>
        <taxon>Stenosarchaea group</taxon>
        <taxon>Halobacteria</taxon>
        <taxon>Halobacteriales</taxon>
        <taxon>Haloarculaceae</taxon>
        <taxon>Halosimplex</taxon>
    </lineage>
</organism>
<dbReference type="Pfam" id="PF23933">
    <property type="entry name" value="DUF7269"/>
    <property type="match status" value="1"/>
</dbReference>
<dbReference type="RefSeq" id="WP_274323484.1">
    <property type="nucleotide sequence ID" value="NZ_CP118158.1"/>
</dbReference>
<sequence>MNRRGGLLAVGLAAVVAGVALTLRPGLVSFDFATLLTLGIWAVALVGVALAAVQRFDGEDDSTGALPRAGERPDYAVPGDDLAAAVGAVGASERDAAERDRIRERLRATAVEALERFEGDSPAEADARLAEGAWTGDPDAAALFADDGDAGIHADVDPDFDRRAERAAAAIARLGDEGGRDAEVRRAGGAADD</sequence>
<accession>A0ABD5Y4W0</accession>
<name>A0ABD5Y4W0_9EURY</name>
<evidence type="ECO:0000313" key="3">
    <source>
        <dbReference type="Proteomes" id="UP001596432"/>
    </source>
</evidence>
<protein>
    <submittedName>
        <fullName evidence="2">Uncharacterized protein</fullName>
    </submittedName>
</protein>
<dbReference type="Proteomes" id="UP001596432">
    <property type="component" value="Unassembled WGS sequence"/>
</dbReference>
<dbReference type="InterPro" id="IPR055693">
    <property type="entry name" value="DUF7269"/>
</dbReference>
<dbReference type="GeneID" id="78822758"/>